<name>A0A6A5ZT75_9PLEO</name>
<organism evidence="2 3">
    <name type="scientific">Lophiotrema nucula</name>
    <dbReference type="NCBI Taxonomy" id="690887"/>
    <lineage>
        <taxon>Eukaryota</taxon>
        <taxon>Fungi</taxon>
        <taxon>Dikarya</taxon>
        <taxon>Ascomycota</taxon>
        <taxon>Pezizomycotina</taxon>
        <taxon>Dothideomycetes</taxon>
        <taxon>Pleosporomycetidae</taxon>
        <taxon>Pleosporales</taxon>
        <taxon>Lophiotremataceae</taxon>
        <taxon>Lophiotrema</taxon>
    </lineage>
</organism>
<sequence length="404" mass="47286">MRHRYAQPQLIVENTLPQRNPPHHQIPTYFCSPTMPHFIKTILSFIAKCFTQVGNLLRKVPVLGPACICVVQTVGSVPFLLWCTLIERRDARSKRKEKLRLESYRFPPPVSKRGRALSVEVRKNERKFGVGTVVRKKMQHQTGSDLFRLPFELREQIYRNCFHDGEEIAVLCRRAGLRSYVVWRESRRGVVASDKWGMKGKPEVIGLLLTCRRVYNEAVLYMYSCPTFIFIDALSFIAFSHSILPSRFNSIQSIRLNYVELEPRLPREIDLDREQGLEDLSWYRPDSVMTYSNLYVQRNYGNPTYAQLRFNDTFWAATCRALARMESLSSLDILIKKRCFNTDEELTKPLEEPQIVQLQDFVLRLATWDSGLHVERQGGWRVVEEWQRIVENGRLCGWDRISYT</sequence>
<gene>
    <name evidence="2" type="ORF">BDV96DRAFT_563199</name>
</gene>
<dbReference type="Proteomes" id="UP000799770">
    <property type="component" value="Unassembled WGS sequence"/>
</dbReference>
<evidence type="ECO:0000313" key="3">
    <source>
        <dbReference type="Proteomes" id="UP000799770"/>
    </source>
</evidence>
<dbReference type="InterPro" id="IPR056632">
    <property type="entry name" value="DUF7730"/>
</dbReference>
<dbReference type="OrthoDB" id="3801532at2759"/>
<dbReference type="EMBL" id="ML977311">
    <property type="protein sequence ID" value="KAF2122275.1"/>
    <property type="molecule type" value="Genomic_DNA"/>
</dbReference>
<proteinExistence type="predicted"/>
<evidence type="ECO:0000313" key="2">
    <source>
        <dbReference type="EMBL" id="KAF2122275.1"/>
    </source>
</evidence>
<dbReference type="PANTHER" id="PTHR38790">
    <property type="entry name" value="2EXR DOMAIN-CONTAINING PROTEIN-RELATED"/>
    <property type="match status" value="1"/>
</dbReference>
<keyword evidence="3" id="KW-1185">Reference proteome</keyword>
<dbReference type="AlphaFoldDB" id="A0A6A5ZT75"/>
<protein>
    <recommendedName>
        <fullName evidence="1">DUF7730 domain-containing protein</fullName>
    </recommendedName>
</protein>
<reference evidence="2" key="1">
    <citation type="journal article" date="2020" name="Stud. Mycol.">
        <title>101 Dothideomycetes genomes: a test case for predicting lifestyles and emergence of pathogens.</title>
        <authorList>
            <person name="Haridas S."/>
            <person name="Albert R."/>
            <person name="Binder M."/>
            <person name="Bloem J."/>
            <person name="Labutti K."/>
            <person name="Salamov A."/>
            <person name="Andreopoulos B."/>
            <person name="Baker S."/>
            <person name="Barry K."/>
            <person name="Bills G."/>
            <person name="Bluhm B."/>
            <person name="Cannon C."/>
            <person name="Castanera R."/>
            <person name="Culley D."/>
            <person name="Daum C."/>
            <person name="Ezra D."/>
            <person name="Gonzalez J."/>
            <person name="Henrissat B."/>
            <person name="Kuo A."/>
            <person name="Liang C."/>
            <person name="Lipzen A."/>
            <person name="Lutzoni F."/>
            <person name="Magnuson J."/>
            <person name="Mondo S."/>
            <person name="Nolan M."/>
            <person name="Ohm R."/>
            <person name="Pangilinan J."/>
            <person name="Park H.-J."/>
            <person name="Ramirez L."/>
            <person name="Alfaro M."/>
            <person name="Sun H."/>
            <person name="Tritt A."/>
            <person name="Yoshinaga Y."/>
            <person name="Zwiers L.-H."/>
            <person name="Turgeon B."/>
            <person name="Goodwin S."/>
            <person name="Spatafora J."/>
            <person name="Crous P."/>
            <person name="Grigoriev I."/>
        </authorList>
    </citation>
    <scope>NUCLEOTIDE SEQUENCE</scope>
    <source>
        <strain evidence="2">CBS 627.86</strain>
    </source>
</reference>
<feature type="domain" description="DUF7730" evidence="1">
    <location>
        <begin position="140"/>
        <end position="364"/>
    </location>
</feature>
<dbReference type="Pfam" id="PF24864">
    <property type="entry name" value="DUF7730"/>
    <property type="match status" value="1"/>
</dbReference>
<evidence type="ECO:0000259" key="1">
    <source>
        <dbReference type="Pfam" id="PF24864"/>
    </source>
</evidence>
<accession>A0A6A5ZT75</accession>